<sequence>MATLETVSGRKIDITNPDPSTIVIEDIAWALSRLPRFSGHSIPYVPYSVAQHCIQVANDLKEHGPEVQLFGLLHDAAEAYINDLPSPVKHIPEIHAVIKKLEDSLMETIYTALDIDPPTYDEEVLVKIADKTQQAVEAYNYMYSRGADWNLPEVSFKKLQEFESPLTSVEAYDKFLLFFKDLMNQCDK</sequence>
<dbReference type="SUPFAM" id="SSF109604">
    <property type="entry name" value="HD-domain/PDEase-like"/>
    <property type="match status" value="1"/>
</dbReference>
<dbReference type="EMBL" id="LR796187">
    <property type="protein sequence ID" value="CAB4125076.1"/>
    <property type="molecule type" value="Genomic_DNA"/>
</dbReference>
<accession>A0A6J7WDU3</accession>
<evidence type="ECO:0000313" key="2">
    <source>
        <dbReference type="EMBL" id="CAB5208686.1"/>
    </source>
</evidence>
<proteinExistence type="predicted"/>
<dbReference type="EMBL" id="LR798231">
    <property type="protein sequence ID" value="CAB5208686.1"/>
    <property type="molecule type" value="Genomic_DNA"/>
</dbReference>
<gene>
    <name evidence="2" type="ORF">UFOVP181_118</name>
    <name evidence="1" type="ORF">UFOVP57_44</name>
</gene>
<name>A0A6J7WDU3_9CAUD</name>
<dbReference type="GO" id="GO:0016787">
    <property type="term" value="F:hydrolase activity"/>
    <property type="evidence" value="ECO:0007669"/>
    <property type="project" value="UniProtKB-KW"/>
</dbReference>
<dbReference type="Gene3D" id="1.10.3210.10">
    <property type="entry name" value="Hypothetical protein af1432"/>
    <property type="match status" value="1"/>
</dbReference>
<evidence type="ECO:0000313" key="1">
    <source>
        <dbReference type="EMBL" id="CAB4125076.1"/>
    </source>
</evidence>
<protein>
    <submittedName>
        <fullName evidence="2">COG1896 Predicted hydrolases of HD superfamily</fullName>
    </submittedName>
</protein>
<keyword evidence="2" id="KW-0378">Hydrolase</keyword>
<reference evidence="2" key="1">
    <citation type="submission" date="2020-05" db="EMBL/GenBank/DDBJ databases">
        <authorList>
            <person name="Chiriac C."/>
            <person name="Salcher M."/>
            <person name="Ghai R."/>
            <person name="Kavagutti S V."/>
        </authorList>
    </citation>
    <scope>NUCLEOTIDE SEQUENCE</scope>
</reference>
<organism evidence="2">
    <name type="scientific">uncultured Caudovirales phage</name>
    <dbReference type="NCBI Taxonomy" id="2100421"/>
    <lineage>
        <taxon>Viruses</taxon>
        <taxon>Duplodnaviria</taxon>
        <taxon>Heunggongvirae</taxon>
        <taxon>Uroviricota</taxon>
        <taxon>Caudoviricetes</taxon>
        <taxon>Peduoviridae</taxon>
        <taxon>Maltschvirus</taxon>
        <taxon>Maltschvirus maltsch</taxon>
    </lineage>
</organism>